<dbReference type="AlphaFoldDB" id="A0A4P9ZAD8"/>
<evidence type="ECO:0000256" key="3">
    <source>
        <dbReference type="PROSITE-ProRule" id="PRU00176"/>
    </source>
</evidence>
<keyword evidence="1" id="KW-0677">Repeat</keyword>
<dbReference type="PROSITE" id="PS50102">
    <property type="entry name" value="RRM"/>
    <property type="match status" value="2"/>
</dbReference>
<evidence type="ECO:0000256" key="4">
    <source>
        <dbReference type="SAM" id="MobiDB-lite"/>
    </source>
</evidence>
<sequence length="374" mass="40555">MYHLVYAQILAENQIWMGDLDPRWSEDDIGAIWAELGERPANVKIVRDKAARAQYCFLTFANNTATAAALQRNRTRVPGSSHTFKLKKTSGMGGSADSGRPTPSHAASARNHAEYSLFVGDLAAEVSEDMLYARFNQQYPGAVKQVRITSDANTGDSKGFGFVRFAHPDALNASLREMNGVVIGNRAIRVGLANGLEQASRPKKAAETGAGAWVAQPQPPLAPSSDPNNSVLALKGITPNVTEDDLVAHFGAFGTLVYCKVDHAQHVAHVKYLLRTSAEKALVFMSGFVINGCSVSLRWGREQKPEKSGKYVAAPEPPAFYGDFAPYTVLDRMTETQLAEATISDAQEPCSVDEFNRVHEQALAGRAAYLELAL</sequence>
<dbReference type="OrthoDB" id="446113at2759"/>
<dbReference type="PANTHER" id="PTHR47640:SF10">
    <property type="entry name" value="TRNA SELENOCYSTEINE 1-ASSOCIATED PROTEIN 1-RELATED"/>
    <property type="match status" value="1"/>
</dbReference>
<evidence type="ECO:0000259" key="5">
    <source>
        <dbReference type="PROSITE" id="PS50102"/>
    </source>
</evidence>
<proteinExistence type="predicted"/>
<dbReference type="PANTHER" id="PTHR47640">
    <property type="entry name" value="TRNA SELENOCYSTEINE 1-ASSOCIATED PROTEIN 1-RELATED-RELATED"/>
    <property type="match status" value="1"/>
</dbReference>
<dbReference type="InterPro" id="IPR012677">
    <property type="entry name" value="Nucleotide-bd_a/b_plait_sf"/>
</dbReference>
<dbReference type="Pfam" id="PF00076">
    <property type="entry name" value="RRM_1"/>
    <property type="match status" value="2"/>
</dbReference>
<dbReference type="Proteomes" id="UP000268321">
    <property type="component" value="Unassembled WGS sequence"/>
</dbReference>
<feature type="domain" description="RRM" evidence="5">
    <location>
        <begin position="230"/>
        <end position="302"/>
    </location>
</feature>
<evidence type="ECO:0000256" key="2">
    <source>
        <dbReference type="ARBA" id="ARBA00022884"/>
    </source>
</evidence>
<dbReference type="EMBL" id="ML004476">
    <property type="protein sequence ID" value="RKP29747.1"/>
    <property type="molecule type" value="Genomic_DNA"/>
</dbReference>
<dbReference type="Gene3D" id="3.30.70.330">
    <property type="match status" value="3"/>
</dbReference>
<feature type="region of interest" description="Disordered" evidence="4">
    <location>
        <begin position="77"/>
        <end position="107"/>
    </location>
</feature>
<accession>A0A4P9ZAD8</accession>
<dbReference type="GO" id="GO:0006376">
    <property type="term" value="P:mRNA splice site recognition"/>
    <property type="evidence" value="ECO:0007669"/>
    <property type="project" value="TreeGrafter"/>
</dbReference>
<dbReference type="InterPro" id="IPR035979">
    <property type="entry name" value="RBD_domain_sf"/>
</dbReference>
<feature type="region of interest" description="Disordered" evidence="4">
    <location>
        <begin position="207"/>
        <end position="227"/>
    </location>
</feature>
<organism evidence="6 7">
    <name type="scientific">Metschnikowia bicuspidata</name>
    <dbReference type="NCBI Taxonomy" id="27322"/>
    <lineage>
        <taxon>Eukaryota</taxon>
        <taxon>Fungi</taxon>
        <taxon>Dikarya</taxon>
        <taxon>Ascomycota</taxon>
        <taxon>Saccharomycotina</taxon>
        <taxon>Pichiomycetes</taxon>
        <taxon>Metschnikowiaceae</taxon>
        <taxon>Metschnikowia</taxon>
    </lineage>
</organism>
<evidence type="ECO:0000313" key="6">
    <source>
        <dbReference type="EMBL" id="RKP29747.1"/>
    </source>
</evidence>
<dbReference type="GO" id="GO:0003729">
    <property type="term" value="F:mRNA binding"/>
    <property type="evidence" value="ECO:0007669"/>
    <property type="project" value="InterPro"/>
</dbReference>
<dbReference type="SUPFAM" id="SSF54928">
    <property type="entry name" value="RNA-binding domain, RBD"/>
    <property type="match status" value="2"/>
</dbReference>
<gene>
    <name evidence="6" type="ORF">METBISCDRAFT_17942</name>
</gene>
<name>A0A4P9ZAD8_9ASCO</name>
<protein>
    <submittedName>
        <fullName evidence="6">RNA-binding domain-containing protein</fullName>
    </submittedName>
</protein>
<dbReference type="GO" id="GO:0005829">
    <property type="term" value="C:cytosol"/>
    <property type="evidence" value="ECO:0007669"/>
    <property type="project" value="TreeGrafter"/>
</dbReference>
<dbReference type="InterPro" id="IPR000504">
    <property type="entry name" value="RRM_dom"/>
</dbReference>
<evidence type="ECO:0000313" key="7">
    <source>
        <dbReference type="Proteomes" id="UP000268321"/>
    </source>
</evidence>
<feature type="domain" description="RRM" evidence="5">
    <location>
        <begin position="115"/>
        <end position="195"/>
    </location>
</feature>
<dbReference type="InterPro" id="IPR050825">
    <property type="entry name" value="RBM42_RBP45_47-like"/>
</dbReference>
<evidence type="ECO:0000256" key="1">
    <source>
        <dbReference type="ARBA" id="ARBA00022737"/>
    </source>
</evidence>
<dbReference type="SMART" id="SM00360">
    <property type="entry name" value="RRM"/>
    <property type="match status" value="3"/>
</dbReference>
<keyword evidence="7" id="KW-1185">Reference proteome</keyword>
<keyword evidence="2 3" id="KW-0694">RNA-binding</keyword>
<reference evidence="7" key="1">
    <citation type="journal article" date="2018" name="Nat. Microbiol.">
        <title>Leveraging single-cell genomics to expand the fungal tree of life.</title>
        <authorList>
            <person name="Ahrendt S.R."/>
            <person name="Quandt C.A."/>
            <person name="Ciobanu D."/>
            <person name="Clum A."/>
            <person name="Salamov A."/>
            <person name="Andreopoulos B."/>
            <person name="Cheng J.F."/>
            <person name="Woyke T."/>
            <person name="Pelin A."/>
            <person name="Henrissat B."/>
            <person name="Reynolds N.K."/>
            <person name="Benny G.L."/>
            <person name="Smith M.E."/>
            <person name="James T.Y."/>
            <person name="Grigoriev I.V."/>
        </authorList>
    </citation>
    <scope>NUCLEOTIDE SEQUENCE [LARGE SCALE GENOMIC DNA]</scope>
    <source>
        <strain evidence="7">Baker2002</strain>
    </source>
</reference>